<accession>A0A9D4I8I0</accession>
<keyword evidence="1" id="KW-1133">Transmembrane helix</keyword>
<feature type="transmembrane region" description="Helical" evidence="1">
    <location>
        <begin position="25"/>
        <end position="45"/>
    </location>
</feature>
<gene>
    <name evidence="2" type="ORF">DPMN_186827</name>
</gene>
<protein>
    <submittedName>
        <fullName evidence="2">Uncharacterized protein</fullName>
    </submittedName>
</protein>
<sequence length="144" mass="16318">MAGNKVVTTSNQTDNETCNYGDSEIIVLCMSLCVLIIVSLLACVFRRMFQNMFTGNIIITYLTTNNVRNNIQMAPLERTETITGSLAIKNMMRNIEISQEHTDSTVYDCTQEVISRVKAEAKMLQMKSRLLQLIDPNIRKSCSR</sequence>
<reference evidence="2" key="1">
    <citation type="journal article" date="2019" name="bioRxiv">
        <title>The Genome of the Zebra Mussel, Dreissena polymorpha: A Resource for Invasive Species Research.</title>
        <authorList>
            <person name="McCartney M.A."/>
            <person name="Auch B."/>
            <person name="Kono T."/>
            <person name="Mallez S."/>
            <person name="Zhang Y."/>
            <person name="Obille A."/>
            <person name="Becker A."/>
            <person name="Abrahante J.E."/>
            <person name="Garbe J."/>
            <person name="Badalamenti J.P."/>
            <person name="Herman A."/>
            <person name="Mangelson H."/>
            <person name="Liachko I."/>
            <person name="Sullivan S."/>
            <person name="Sone E.D."/>
            <person name="Koren S."/>
            <person name="Silverstein K.A.T."/>
            <person name="Beckman K.B."/>
            <person name="Gohl D.M."/>
        </authorList>
    </citation>
    <scope>NUCLEOTIDE SEQUENCE</scope>
    <source>
        <strain evidence="2">Duluth1</strain>
        <tissue evidence="2">Whole animal</tissue>
    </source>
</reference>
<dbReference type="EMBL" id="JAIWYP010000010">
    <property type="protein sequence ID" value="KAH3752214.1"/>
    <property type="molecule type" value="Genomic_DNA"/>
</dbReference>
<keyword evidence="1" id="KW-0472">Membrane</keyword>
<comment type="caution">
    <text evidence="2">The sequence shown here is derived from an EMBL/GenBank/DDBJ whole genome shotgun (WGS) entry which is preliminary data.</text>
</comment>
<evidence type="ECO:0000313" key="3">
    <source>
        <dbReference type="Proteomes" id="UP000828390"/>
    </source>
</evidence>
<evidence type="ECO:0000256" key="1">
    <source>
        <dbReference type="SAM" id="Phobius"/>
    </source>
</evidence>
<evidence type="ECO:0000313" key="2">
    <source>
        <dbReference type="EMBL" id="KAH3752214.1"/>
    </source>
</evidence>
<organism evidence="2 3">
    <name type="scientific">Dreissena polymorpha</name>
    <name type="common">Zebra mussel</name>
    <name type="synonym">Mytilus polymorpha</name>
    <dbReference type="NCBI Taxonomy" id="45954"/>
    <lineage>
        <taxon>Eukaryota</taxon>
        <taxon>Metazoa</taxon>
        <taxon>Spiralia</taxon>
        <taxon>Lophotrochozoa</taxon>
        <taxon>Mollusca</taxon>
        <taxon>Bivalvia</taxon>
        <taxon>Autobranchia</taxon>
        <taxon>Heteroconchia</taxon>
        <taxon>Euheterodonta</taxon>
        <taxon>Imparidentia</taxon>
        <taxon>Neoheterodontei</taxon>
        <taxon>Myida</taxon>
        <taxon>Dreissenoidea</taxon>
        <taxon>Dreissenidae</taxon>
        <taxon>Dreissena</taxon>
    </lineage>
</organism>
<dbReference type="AlphaFoldDB" id="A0A9D4I8I0"/>
<keyword evidence="3" id="KW-1185">Reference proteome</keyword>
<proteinExistence type="predicted"/>
<dbReference type="Proteomes" id="UP000828390">
    <property type="component" value="Unassembled WGS sequence"/>
</dbReference>
<reference evidence="2" key="2">
    <citation type="submission" date="2020-11" db="EMBL/GenBank/DDBJ databases">
        <authorList>
            <person name="McCartney M.A."/>
            <person name="Auch B."/>
            <person name="Kono T."/>
            <person name="Mallez S."/>
            <person name="Becker A."/>
            <person name="Gohl D.M."/>
            <person name="Silverstein K.A.T."/>
            <person name="Koren S."/>
            <person name="Bechman K.B."/>
            <person name="Herman A."/>
            <person name="Abrahante J.E."/>
            <person name="Garbe J."/>
        </authorList>
    </citation>
    <scope>NUCLEOTIDE SEQUENCE</scope>
    <source>
        <strain evidence="2">Duluth1</strain>
        <tissue evidence="2">Whole animal</tissue>
    </source>
</reference>
<keyword evidence="1" id="KW-0812">Transmembrane</keyword>
<name>A0A9D4I8I0_DREPO</name>